<accession>A0A2I4F453</accession>
<evidence type="ECO:0000256" key="2">
    <source>
        <dbReference type="ARBA" id="ARBA00005852"/>
    </source>
</evidence>
<evidence type="ECO:0000313" key="7">
    <source>
        <dbReference type="RefSeq" id="XP_018826417.1"/>
    </source>
</evidence>
<gene>
    <name evidence="7" type="primary">LOC108995330</name>
</gene>
<comment type="subcellular location">
    <subcellularLocation>
        <location evidence="1">Membrane</location>
        <topology evidence="1">Multi-pass membrane protein</topology>
    </subcellularLocation>
</comment>
<dbReference type="RefSeq" id="XP_018826417.1">
    <property type="nucleotide sequence ID" value="XM_018970872.2"/>
</dbReference>
<proteinExistence type="inferred from homology"/>
<keyword evidence="6" id="KW-1185">Reference proteome</keyword>
<keyword evidence="5" id="KW-0472">Membrane</keyword>
<dbReference type="PANTHER" id="PTHR33596">
    <property type="entry name" value="COLD-REGULATED 413 PLASMA MEMBRANE PROTEIN 2"/>
    <property type="match status" value="1"/>
</dbReference>
<dbReference type="PANTHER" id="PTHR33596:SF4">
    <property type="entry name" value="COLD-REGULATED 413 PLASMA MEMBRANE PROTEIN 4-LIKE"/>
    <property type="match status" value="1"/>
</dbReference>
<keyword evidence="4" id="KW-1133">Transmembrane helix</keyword>
<evidence type="ECO:0000256" key="3">
    <source>
        <dbReference type="ARBA" id="ARBA00022692"/>
    </source>
</evidence>
<evidence type="ECO:0000256" key="4">
    <source>
        <dbReference type="ARBA" id="ARBA00022989"/>
    </source>
</evidence>
<organism evidence="6 7">
    <name type="scientific">Juglans regia</name>
    <name type="common">English walnut</name>
    <dbReference type="NCBI Taxonomy" id="51240"/>
    <lineage>
        <taxon>Eukaryota</taxon>
        <taxon>Viridiplantae</taxon>
        <taxon>Streptophyta</taxon>
        <taxon>Embryophyta</taxon>
        <taxon>Tracheophyta</taxon>
        <taxon>Spermatophyta</taxon>
        <taxon>Magnoliopsida</taxon>
        <taxon>eudicotyledons</taxon>
        <taxon>Gunneridae</taxon>
        <taxon>Pentapetalae</taxon>
        <taxon>rosids</taxon>
        <taxon>fabids</taxon>
        <taxon>Fagales</taxon>
        <taxon>Juglandaceae</taxon>
        <taxon>Juglans</taxon>
    </lineage>
</organism>
<dbReference type="GeneID" id="108995330"/>
<dbReference type="Pfam" id="PF05562">
    <property type="entry name" value="WCOR413"/>
    <property type="match status" value="1"/>
</dbReference>
<dbReference type="InterPro" id="IPR008892">
    <property type="entry name" value="COR413"/>
</dbReference>
<dbReference type="GO" id="GO:0016020">
    <property type="term" value="C:membrane"/>
    <property type="evidence" value="ECO:0007669"/>
    <property type="project" value="UniProtKB-SubCell"/>
</dbReference>
<evidence type="ECO:0000256" key="1">
    <source>
        <dbReference type="ARBA" id="ARBA00004141"/>
    </source>
</evidence>
<comment type="similarity">
    <text evidence="2">Belongs to the Cold-regulated 413 protein family.</text>
</comment>
<dbReference type="OrthoDB" id="1630410at2759"/>
<sequence>MGNLGNGVAEAFARIGHAAIGESSASPEKSSAARSSFQWGGTFFALFLLLLNRTGQRSSMKTTLLVLYLFTSFPTALFKIIRGQFGCWVAFLAVAANLFDPQTFPAARFLLFVITPDGLVDGLRDDLFSCIFCLIIGVSIVIIEVRAIGGGNCQFNCHCFASCLGIVFLFYFTIQYLCWVTK</sequence>
<reference evidence="7" key="1">
    <citation type="submission" date="2025-08" db="UniProtKB">
        <authorList>
            <consortium name="RefSeq"/>
        </authorList>
    </citation>
    <scope>IDENTIFICATION</scope>
    <source>
        <tissue evidence="7">Leaves</tissue>
    </source>
</reference>
<dbReference type="Proteomes" id="UP000235220">
    <property type="component" value="Chromosome 7"/>
</dbReference>
<name>A0A2I4F453_JUGRE</name>
<dbReference type="AlphaFoldDB" id="A0A2I4F453"/>
<dbReference type="STRING" id="51240.A0A2I4F453"/>
<dbReference type="KEGG" id="jre:108995330"/>
<keyword evidence="3" id="KW-0812">Transmembrane</keyword>
<dbReference type="Gramene" id="Jr07_03180_p1">
    <property type="protein sequence ID" value="cds.Jr07_03180_p1"/>
    <property type="gene ID" value="Jr07_03180"/>
</dbReference>
<evidence type="ECO:0000256" key="5">
    <source>
        <dbReference type="ARBA" id="ARBA00023136"/>
    </source>
</evidence>
<evidence type="ECO:0000313" key="6">
    <source>
        <dbReference type="Proteomes" id="UP000235220"/>
    </source>
</evidence>
<protein>
    <submittedName>
        <fullName evidence="7">Cold-regulated 413 plasma membrane protein 4-like</fullName>
    </submittedName>
</protein>